<protein>
    <submittedName>
        <fullName evidence="8">Transposase protein</fullName>
    </submittedName>
</protein>
<keyword evidence="3" id="KW-0862">Zinc</keyword>
<dbReference type="Pfam" id="PF21789">
    <property type="entry name" value="TNP-like_RNaseH_C"/>
    <property type="match status" value="1"/>
</dbReference>
<evidence type="ECO:0000256" key="5">
    <source>
        <dbReference type="PROSITE-ProRule" id="PRU00309"/>
    </source>
</evidence>
<evidence type="ECO:0000259" key="7">
    <source>
        <dbReference type="PROSITE" id="PS50950"/>
    </source>
</evidence>
<dbReference type="InterPro" id="IPR026516">
    <property type="entry name" value="THAP1/10"/>
</dbReference>
<organism evidence="8 9">
    <name type="scientific">Popillia japonica</name>
    <name type="common">Japanese beetle</name>
    <dbReference type="NCBI Taxonomy" id="7064"/>
    <lineage>
        <taxon>Eukaryota</taxon>
        <taxon>Metazoa</taxon>
        <taxon>Ecdysozoa</taxon>
        <taxon>Arthropoda</taxon>
        <taxon>Hexapoda</taxon>
        <taxon>Insecta</taxon>
        <taxon>Pterygota</taxon>
        <taxon>Neoptera</taxon>
        <taxon>Endopterygota</taxon>
        <taxon>Coleoptera</taxon>
        <taxon>Polyphaga</taxon>
        <taxon>Scarabaeiformia</taxon>
        <taxon>Scarabaeidae</taxon>
        <taxon>Rutelinae</taxon>
        <taxon>Popillia</taxon>
    </lineage>
</organism>
<keyword evidence="9" id="KW-1185">Reference proteome</keyword>
<reference evidence="8 9" key="1">
    <citation type="journal article" date="2024" name="BMC Genomics">
        <title>De novo assembly and annotation of Popillia japonica's genome with initial clues to its potential as an invasive pest.</title>
        <authorList>
            <person name="Cucini C."/>
            <person name="Boschi S."/>
            <person name="Funari R."/>
            <person name="Cardaioli E."/>
            <person name="Iannotti N."/>
            <person name="Marturano G."/>
            <person name="Paoli F."/>
            <person name="Bruttini M."/>
            <person name="Carapelli A."/>
            <person name="Frati F."/>
            <person name="Nardi F."/>
        </authorList>
    </citation>
    <scope>NUCLEOTIDE SEQUENCE [LARGE SCALE GENOMIC DNA]</scope>
    <source>
        <strain evidence="8">DMR45628</strain>
    </source>
</reference>
<dbReference type="PANTHER" id="PTHR46600:SF11">
    <property type="entry name" value="THAP DOMAIN-CONTAINING PROTEIN 10"/>
    <property type="match status" value="1"/>
</dbReference>
<comment type="caution">
    <text evidence="8">The sequence shown here is derived from an EMBL/GenBank/DDBJ whole genome shotgun (WGS) entry which is preliminary data.</text>
</comment>
<dbReference type="SMART" id="SM00980">
    <property type="entry name" value="THAP"/>
    <property type="match status" value="1"/>
</dbReference>
<evidence type="ECO:0000256" key="3">
    <source>
        <dbReference type="ARBA" id="ARBA00022833"/>
    </source>
</evidence>
<feature type="signal peptide" evidence="6">
    <location>
        <begin position="1"/>
        <end position="21"/>
    </location>
</feature>
<gene>
    <name evidence="8" type="ORF">QE152_g12515</name>
</gene>
<proteinExistence type="predicted"/>
<keyword evidence="1" id="KW-0479">Metal-binding</keyword>
<dbReference type="AlphaFoldDB" id="A0AAW1LQZ8"/>
<keyword evidence="2 5" id="KW-0863">Zinc-finger</keyword>
<dbReference type="SUPFAM" id="SSF57716">
    <property type="entry name" value="Glucocorticoid receptor-like (DNA-binding domain)"/>
    <property type="match status" value="1"/>
</dbReference>
<evidence type="ECO:0000256" key="1">
    <source>
        <dbReference type="ARBA" id="ARBA00022723"/>
    </source>
</evidence>
<keyword evidence="4 5" id="KW-0238">DNA-binding</keyword>
<dbReference type="InterPro" id="IPR048366">
    <property type="entry name" value="TNP-like_GBD"/>
</dbReference>
<dbReference type="InterPro" id="IPR006612">
    <property type="entry name" value="THAP_Znf"/>
</dbReference>
<accession>A0AAW1LQZ8</accession>
<dbReference type="Proteomes" id="UP001458880">
    <property type="component" value="Unassembled WGS sequence"/>
</dbReference>
<feature type="chain" id="PRO_5043441438" evidence="6">
    <location>
        <begin position="22"/>
        <end position="1176"/>
    </location>
</feature>
<dbReference type="PROSITE" id="PS50950">
    <property type="entry name" value="ZF_THAP"/>
    <property type="match status" value="1"/>
</dbReference>
<dbReference type="Pfam" id="PF21788">
    <property type="entry name" value="TNP-like_GBD"/>
    <property type="match status" value="1"/>
</dbReference>
<evidence type="ECO:0000256" key="4">
    <source>
        <dbReference type="ARBA" id="ARBA00023125"/>
    </source>
</evidence>
<feature type="domain" description="THAP-type" evidence="7">
    <location>
        <begin position="255"/>
        <end position="337"/>
    </location>
</feature>
<name>A0AAW1LQZ8_POPJA</name>
<dbReference type="PANTHER" id="PTHR46600">
    <property type="entry name" value="THAP DOMAIN-CONTAINING"/>
    <property type="match status" value="1"/>
</dbReference>
<evidence type="ECO:0000313" key="9">
    <source>
        <dbReference type="Proteomes" id="UP001458880"/>
    </source>
</evidence>
<dbReference type="Pfam" id="PF05485">
    <property type="entry name" value="THAP"/>
    <property type="match status" value="1"/>
</dbReference>
<evidence type="ECO:0000313" key="8">
    <source>
        <dbReference type="EMBL" id="KAK9736437.1"/>
    </source>
</evidence>
<dbReference type="InterPro" id="IPR048365">
    <property type="entry name" value="TNP-like_RNaseH_N"/>
</dbReference>
<dbReference type="GO" id="GO:0043565">
    <property type="term" value="F:sequence-specific DNA binding"/>
    <property type="evidence" value="ECO:0007669"/>
    <property type="project" value="InterPro"/>
</dbReference>
<evidence type="ECO:0000256" key="6">
    <source>
        <dbReference type="SAM" id="SignalP"/>
    </source>
</evidence>
<dbReference type="InterPro" id="IPR048367">
    <property type="entry name" value="TNP-like_RNaseH_C"/>
</dbReference>
<sequence>MLIIIDSVSVCLLCVIRLCLSMEAKKRRGAARYCAVPSCENNSVSNEGYSFFSFPKQTNSVSNEGKIPDLAEQSHNVGEANICQTQVHVLPDAELTPEAVDDNISEPEAADDVFVPKPGPSHSKADVSLQTGSLLTQNTPRKTKLRRELLKFSFILGKADVSLQTGSLLTQNTPRKTKLRRELLKVKRRVLRLQSAPEAIPTKQGFLKQCDIHLSSELAAIVKFNELPYITGFFFAIVVHIDRFRLSSFVALSKMVGKRNCAVLGCRDESSSRHRFPNPVKFKLRYMEWIKVCGNKKLITLDPDLVYRSYRVCHIHFHEKDHASNMYLIKTAIPTLHLPQPLEENETDQAGVSQTDEHVMAKFQKTEASQRNISSTPTLQETQVGTLTLPEIDVDTSTLQQRGGVDTLQEIDVAETVECVTPESNKRRRVFDKEMFNPSPAPKKAALKDEECVTPKSHKTGIYTTDTRSHLLAEVGVRRSQELTPKARHLYKGTLRLKKVVRIYRRRNLSFRKRLALAEKSIRDGSFWNYSSSANSELVRFCQSQYRLASKSPKGRRYTLDEKIMSLAIYKQSGRGYRFLSKMFSLPTPRTLRKLLANIELSAGLNDIIINDLKFKVRQLKSHSKLCVLMFDEISLTPSLRYNKDKDEIEGLEDVGDIQRPEISQYAQVFMIRGLFKKWKQPISYMFTKSPMKTEDLSRCLKLSIKALHEAGLTVIATICDQGSTNQSTINKLIEETRQNKIREGIEWRNHSFIVNNKEIIAIYDPPHLLKGIRNNLLTKDLIWKQDKKVVTAKWSDIEKAYLIDAASGDIRALPRITERHVNPQKLKKMKVSYCTQVFSQSMAAAITIMARNNERSLDGKVVMEPRAKETAVVIELLDRIFDSINGGSTYNSEKGLRCAVTKQSQHINFWAYAAKEMQQMYFVNPTTGEKHNPPSLKNWVKTLHGFQEIFKKISSYNIKYFLPRRVNQDSLENLFGQIRQQGARDVNPTVTTFKCHFKTLLIHNMTAPHSLGANCEEQFTSGDYLVCLKTFLNKNLVRHRDTPNLEDRLLHLSSDLVISNDQLYRQLDISSVGYVSGLISKEILKKFTCEFCKIHILSNRGSININEPMYQLSVEKEFNAGISKKLHFCRPTFILSITKAYNIIKYLLNKLCNYDKCGHLILEYVKKHVDFTFIC</sequence>
<dbReference type="EMBL" id="JASPKY010000114">
    <property type="protein sequence ID" value="KAK9736437.1"/>
    <property type="molecule type" value="Genomic_DNA"/>
</dbReference>
<dbReference type="GO" id="GO:0008270">
    <property type="term" value="F:zinc ion binding"/>
    <property type="evidence" value="ECO:0007669"/>
    <property type="project" value="UniProtKB-KW"/>
</dbReference>
<keyword evidence="6" id="KW-0732">Signal</keyword>
<dbReference type="Pfam" id="PF21787">
    <property type="entry name" value="TNP-like_RNaseH_N"/>
    <property type="match status" value="1"/>
</dbReference>
<evidence type="ECO:0000256" key="2">
    <source>
        <dbReference type="ARBA" id="ARBA00022771"/>
    </source>
</evidence>